<dbReference type="AlphaFoldDB" id="A0A922SDX2"/>
<dbReference type="InterPro" id="IPR043502">
    <property type="entry name" value="DNA/RNA_pol_sf"/>
</dbReference>
<evidence type="ECO:0000259" key="3">
    <source>
        <dbReference type="Pfam" id="PF18701"/>
    </source>
</evidence>
<dbReference type="PANTHER" id="PTHR47331">
    <property type="entry name" value="PHD-TYPE DOMAIN-CONTAINING PROTEIN"/>
    <property type="match status" value="1"/>
</dbReference>
<evidence type="ECO:0000256" key="2">
    <source>
        <dbReference type="SAM" id="Phobius"/>
    </source>
</evidence>
<keyword evidence="2" id="KW-0812">Transmembrane</keyword>
<proteinExistence type="predicted"/>
<protein>
    <recommendedName>
        <fullName evidence="3">DUF5641 domain-containing protein</fullName>
    </recommendedName>
</protein>
<dbReference type="EMBL" id="JACEFF010000655">
    <property type="protein sequence ID" value="KAH9633348.1"/>
    <property type="molecule type" value="Genomic_DNA"/>
</dbReference>
<dbReference type="Pfam" id="PF05380">
    <property type="entry name" value="Peptidase_A17"/>
    <property type="match status" value="1"/>
</dbReference>
<feature type="region of interest" description="Disordered" evidence="1">
    <location>
        <begin position="978"/>
        <end position="998"/>
    </location>
</feature>
<name>A0A922SDX2_SPOEX</name>
<dbReference type="InterPro" id="IPR008042">
    <property type="entry name" value="Retrotrans_Pao"/>
</dbReference>
<dbReference type="GO" id="GO:0071897">
    <property type="term" value="P:DNA biosynthetic process"/>
    <property type="evidence" value="ECO:0007669"/>
    <property type="project" value="UniProtKB-ARBA"/>
</dbReference>
<feature type="domain" description="DUF5641" evidence="3">
    <location>
        <begin position="445"/>
        <end position="497"/>
    </location>
</feature>
<keyword evidence="2" id="KW-1133">Transmembrane helix</keyword>
<evidence type="ECO:0000313" key="5">
    <source>
        <dbReference type="Proteomes" id="UP000814243"/>
    </source>
</evidence>
<dbReference type="SUPFAM" id="SSF56672">
    <property type="entry name" value="DNA/RNA polymerases"/>
    <property type="match status" value="1"/>
</dbReference>
<dbReference type="InterPro" id="IPR040676">
    <property type="entry name" value="DUF5641"/>
</dbReference>
<evidence type="ECO:0000256" key="1">
    <source>
        <dbReference type="SAM" id="MobiDB-lite"/>
    </source>
</evidence>
<reference evidence="4" key="1">
    <citation type="journal article" date="2021" name="G3 (Bethesda)">
        <title>Genome and transcriptome analysis of the beet armyworm Spodoptera exigua reveals targets for pest control. .</title>
        <authorList>
            <person name="Simon S."/>
            <person name="Breeschoten T."/>
            <person name="Jansen H.J."/>
            <person name="Dirks R.P."/>
            <person name="Schranz M.E."/>
            <person name="Ros V.I.D."/>
        </authorList>
    </citation>
    <scope>NUCLEOTIDE SEQUENCE</scope>
    <source>
        <strain evidence="4">TB_SE_WUR_2020</strain>
    </source>
</reference>
<dbReference type="PANTHER" id="PTHR47331:SF4">
    <property type="entry name" value="PEPTIDASE S1 DOMAIN-CONTAINING PROTEIN"/>
    <property type="match status" value="1"/>
</dbReference>
<feature type="transmembrane region" description="Helical" evidence="2">
    <location>
        <begin position="946"/>
        <end position="965"/>
    </location>
</feature>
<dbReference type="Pfam" id="PF18701">
    <property type="entry name" value="DUF5641"/>
    <property type="match status" value="1"/>
</dbReference>
<keyword evidence="2" id="KW-0472">Membrane</keyword>
<comment type="caution">
    <text evidence="4">The sequence shown here is derived from an EMBL/GenBank/DDBJ whole genome shotgun (WGS) entry which is preliminary data.</text>
</comment>
<gene>
    <name evidence="4" type="ORF">HF086_004062</name>
</gene>
<accession>A0A922SDX2</accession>
<dbReference type="Proteomes" id="UP000814243">
    <property type="component" value="Unassembled WGS sequence"/>
</dbReference>
<sequence>MDDLLGGTNTINQARELQHQLIEMLKGAGMNLRKWSSNDPELLKDLSSDQLNSPFDFKCSESKKTLGLRWNPSTDTFSFQNPVQCRNQCVTKRQLLSEISKLFDPLGWLSPLSIRAKLLFQNAWSLKLSWDENVPQSIQDDWIHLRSDLNLIDQFIIPRYIGNTNQLYQIHAFCDASDKAYACAVYVVSKDHKGECISRLAVAKTKLAPLAKKVSLPRLELCGALLLAQLIKKVMESLSNENVEIYAWTDSMIVLGWIQGDVHRWKQFVANRIITITNIVPSSCWHHVRSEDNAADCATQGLTSQKLLNHPLWWQGPKWIIHFDRNTLPVTSYQSPNIEIKKHCVNTALYKNNISVIQELLCNYSSLTRIVKIVAWISRFIKRSRGKHTGGTEFLTSAELHNALHLIIQNYQLYEFHEDIQFINQKGYVHPKSKISCLNPFLDEDILIKEENLPPGKWALGRIQDVHPGKDNYVRVVSLKTKGDNIIKRPVNKLVLLPTNEDTAQDQAIDQGNSSNPSPPSSCQQKRSIIVQLEQEISEIEHYDMLLKNTNEAPMRLRRGLVNGVGYIANSLFGVLDESIMESEFNILRRNENVMNKQFSFINQRLQDLAREVYEVRLVNQDNNYITSSSLAASIILSNLRWIQQTLIGTVTDISHGRIDSHLLSPEQLSYQLSIISSQLNGKLTIPVDIKNIKDLYRLLKVSARVISNYLIIEIKIPLLSNEMFELNKIISISQKQGQHYYQFLTSVSFIAYNLHKDTAFLLSEEDLKSCTHIPSDILLCSLNMPIYDLKMKQSICDIKIINHAHLCKSVKSSCEERWIKLHRPNTWLYTCCPECQVRIICANGVTMTHLINNGIITLGQGCTLKGDTFSIYAHNNFFSNLNIHHHIEVPEVSMLNRIMKTSIPDNISMVEDHQVIWDQLRAQIDEVKEQSSTDLSIHDVHHYTVLYISVAAVIILGGVVVYLIRSRRAAARAAASPAPQGQEAAGAGPATVAPVDPAPVASHQARSVLKCSEVFTVSGVDKATSPESM</sequence>
<evidence type="ECO:0000313" key="4">
    <source>
        <dbReference type="EMBL" id="KAH9633348.1"/>
    </source>
</evidence>
<organism evidence="4 5">
    <name type="scientific">Spodoptera exigua</name>
    <name type="common">Beet armyworm</name>
    <name type="synonym">Noctua fulgens</name>
    <dbReference type="NCBI Taxonomy" id="7107"/>
    <lineage>
        <taxon>Eukaryota</taxon>
        <taxon>Metazoa</taxon>
        <taxon>Ecdysozoa</taxon>
        <taxon>Arthropoda</taxon>
        <taxon>Hexapoda</taxon>
        <taxon>Insecta</taxon>
        <taxon>Pterygota</taxon>
        <taxon>Neoptera</taxon>
        <taxon>Endopterygota</taxon>
        <taxon>Lepidoptera</taxon>
        <taxon>Glossata</taxon>
        <taxon>Ditrysia</taxon>
        <taxon>Noctuoidea</taxon>
        <taxon>Noctuidae</taxon>
        <taxon>Amphipyrinae</taxon>
        <taxon>Spodoptera</taxon>
    </lineage>
</organism>